<evidence type="ECO:0000313" key="3">
    <source>
        <dbReference type="EMBL" id="CAI3993544.1"/>
    </source>
</evidence>
<dbReference type="EMBL" id="CAMXCT030001846">
    <property type="protein sequence ID" value="CAL4780856.1"/>
    <property type="molecule type" value="Genomic_DNA"/>
</dbReference>
<accession>A0A9P1FXR5</accession>
<evidence type="ECO:0000256" key="2">
    <source>
        <dbReference type="SAM" id="MobiDB-lite"/>
    </source>
</evidence>
<organism evidence="3">
    <name type="scientific">Cladocopium goreaui</name>
    <dbReference type="NCBI Taxonomy" id="2562237"/>
    <lineage>
        <taxon>Eukaryota</taxon>
        <taxon>Sar</taxon>
        <taxon>Alveolata</taxon>
        <taxon>Dinophyceae</taxon>
        <taxon>Suessiales</taxon>
        <taxon>Symbiodiniaceae</taxon>
        <taxon>Cladocopium</taxon>
    </lineage>
</organism>
<evidence type="ECO:0000313" key="4">
    <source>
        <dbReference type="EMBL" id="CAL4780856.1"/>
    </source>
</evidence>
<reference evidence="4 5" key="2">
    <citation type="submission" date="2024-05" db="EMBL/GenBank/DDBJ databases">
        <authorList>
            <person name="Chen Y."/>
            <person name="Shah S."/>
            <person name="Dougan E. K."/>
            <person name="Thang M."/>
            <person name="Chan C."/>
        </authorList>
    </citation>
    <scope>NUCLEOTIDE SEQUENCE [LARGE SCALE GENOMIC DNA]</scope>
</reference>
<feature type="region of interest" description="Disordered" evidence="2">
    <location>
        <begin position="1"/>
        <end position="56"/>
    </location>
</feature>
<reference evidence="3" key="1">
    <citation type="submission" date="2022-10" db="EMBL/GenBank/DDBJ databases">
        <authorList>
            <person name="Chen Y."/>
            <person name="Dougan E. K."/>
            <person name="Chan C."/>
            <person name="Rhodes N."/>
            <person name="Thang M."/>
        </authorList>
    </citation>
    <scope>NUCLEOTIDE SEQUENCE</scope>
</reference>
<dbReference type="EMBL" id="CAMXCT010001846">
    <property type="protein sequence ID" value="CAI3993544.1"/>
    <property type="molecule type" value="Genomic_DNA"/>
</dbReference>
<evidence type="ECO:0000313" key="5">
    <source>
        <dbReference type="Proteomes" id="UP001152797"/>
    </source>
</evidence>
<feature type="compositionally biased region" description="Basic residues" evidence="2">
    <location>
        <begin position="1"/>
        <end position="15"/>
    </location>
</feature>
<evidence type="ECO:0008006" key="6">
    <source>
        <dbReference type="Google" id="ProtNLM"/>
    </source>
</evidence>
<keyword evidence="5" id="KW-1185">Reference proteome</keyword>
<evidence type="ECO:0000256" key="1">
    <source>
        <dbReference type="SAM" id="Coils"/>
    </source>
</evidence>
<dbReference type="EMBL" id="CAMXCT020001846">
    <property type="protein sequence ID" value="CAL1146919.1"/>
    <property type="molecule type" value="Genomic_DNA"/>
</dbReference>
<proteinExistence type="predicted"/>
<comment type="caution">
    <text evidence="3">The sequence shown here is derived from an EMBL/GenBank/DDBJ whole genome shotgun (WGS) entry which is preliminary data.</text>
</comment>
<name>A0A9P1FXR5_9DINO</name>
<feature type="non-terminal residue" evidence="3">
    <location>
        <position position="1"/>
    </location>
</feature>
<protein>
    <recommendedName>
        <fullName evidence="6">Reverse transcriptase domain-containing protein</fullName>
    </recommendedName>
</protein>
<feature type="coiled-coil region" evidence="1">
    <location>
        <begin position="141"/>
        <end position="204"/>
    </location>
</feature>
<feature type="non-terminal residue" evidence="3">
    <location>
        <position position="1940"/>
    </location>
</feature>
<dbReference type="Proteomes" id="UP001152797">
    <property type="component" value="Unassembled WGS sequence"/>
</dbReference>
<sequence>VWTQGKRRSRSKSSKTKPSYKDAESRKTPEEEKSNWNVFPTNAPWIPTTPSSRATNKKTEITDGPGASEQHVQMVVQPDPSLVDGEALSQEEEKILEHMKGLKDMNLSLPGDMQIQMEKLLAKQQASVVNKPLTHGHLNRLNKLKAQVATAGKKVVTLDQEWAKFTEQTMDKVKQHAQLYQSCRAEMLEIYNGKLEELANLKREVTAASMSMLDGAWKPPEIMHTPKLEEAVSRMQEVIEVEGSVGAVDLTEEMEEDDQEELIMSGSTSKGLSKTLNRPFRGLLLKRIADLFGLTGMMDGHEHFCSNLEQVCIPLNKFVEGGIRIIEDDSEGGSDTGDESDVPTTAPDSDSNDENDESFLMSAEPVTFQLALGNQYPWWDDGIEEIDENEQQQDQDHYTVNFAQGHQGLLQDEVEHIRQLRTEDDTPWLAVTYGFGLTDLGRRDIEFDPWHLESLPELIRQTWQEFAVYADLLIFNVHPQPIDVIGARAVALLVVVDTPDSLNEDLRNVLVIEQAASDVGARRHPYATRLSAETTDRDILAQLNLQHHCPPLALRPCHVRLGTVHMDKGQLYEYDHGTLCRTWIGNVFSQVLEAEEHVIAVDAFFLQAHSLMELRGQGINIVCHVHGITPANRPLGHREIIIDSDWLYDLEWIDRMRILWPFGDENVGLVFAQSATQDMHESENIIFHFIAKYGTNEGQPILVNQQMWAVDDVQQDPQSANEFWAINVPTGEIGSNIVGALQDFPFWFHYARSQNVYPHLAVNGHKIVEVRQSWRPGDVLRARYIVWKRHHVLTMLIGVAQQEQEKSIEHTSFLQLSRQVKTNDVIEDSFTEICQAIMNQKVEVEQVDEAVSLPPFAAAGRVDSEIGPTEQTAQDAEATALIAAANFMLTKRDLPHLAIHFHFDATAVGKGTSVSHKTHEIIQQFLQEDIHVVAVQDLAGSRLRRCCEQFDLAIPSTWDTLHQGEHWTFCGSRGSKSRLDYIAVSNEQMNAVVASYVHDGIDVLNGDRDHRALVLELGLVTSFQHDHMKIRKPLYNRKKARSNKLTGHSGMLHSFPLCSWKQDVNDHWSNLRNYVQDKAAHEFPKGKRQQRQLYFSPAAWDMVCRRKDLRQQHRELQRCNNLEAMKLVFQTWRQAKISPQEAQNWELSAHLRCMQEAVILEQRCKVDVDFRKQKREDWKRWVSSQLDSQVTSLQHATASQIYKILKPKKMIDKKKGRHHKPLAGLRDARGQWRSSRGDVAAAWEEQFAEIELAEEISFQDLMKRSVPSSTTIHPLELHNIPTFYDLESCLMALSDQKATGVDGLGAELWHTGLTENAMRIFPLLMKSAVRKQGMPEMSGGWLLPLWKGKGHPSQMEGYRAILLEPTLSRALSKAWRSKLICGLERVAAPLQCGGRKGVGISPLHLMLRIWQSNAASQKSSLGLIYVDIRSAFYRVAKPLLANFNGTTESLVNIFQELKLPSSALQQFLENVHGADLISRATGSDVISGQVSSQVLQVVMERAESAGLQLCFDTEDGRSTSFVAWVDDLALSVMACASKVVSNTAQLLSIIIDVMTEHGLSLSVGKAKTAVMFEFRGKNATKCRQDFEKCHADTLDVLSEHHGMMKIPVVGFYKHLGGIIVPYGSKIPEIKTRGEAMRQKLAPLKAVLSNPRIDIDKRRLLVRSMGMSVIKLHSATWFDLTQAEAEAWHAVVHSTYAMLERRNEHGEVPHKETYELARQMEGPMPIEALYLERLRLLVHILQVNDHYIITAILQNYKQAGCASWLYGVLKSLRWAQAQIGRNAFPDELLELTERSTWDIFHEVAKEIKSNVKKVERAHQVRLKTYCGLKDHKAFMEEICSEMGWTKRRHMDEAVEDKPYIRCMHCMIMPRGVGELLAKRLEELSVHMVDRRARHTAWPDGLISQVYPVLLSQSIAECHLEHYDTIHQQGFEQIPDGLDNAI</sequence>
<feature type="compositionally biased region" description="Basic and acidic residues" evidence="2">
    <location>
        <begin position="19"/>
        <end position="34"/>
    </location>
</feature>
<feature type="region of interest" description="Disordered" evidence="2">
    <location>
        <begin position="327"/>
        <end position="357"/>
    </location>
</feature>
<gene>
    <name evidence="3" type="ORF">C1SCF055_LOCUS20280</name>
</gene>
<feature type="compositionally biased region" description="Acidic residues" evidence="2">
    <location>
        <begin position="328"/>
        <end position="341"/>
    </location>
</feature>
<keyword evidence="1" id="KW-0175">Coiled coil</keyword>